<dbReference type="AlphaFoldDB" id="G9MPV2"/>
<dbReference type="SUPFAM" id="SSF52540">
    <property type="entry name" value="P-loop containing nucleoside triphosphate hydrolases"/>
    <property type="match status" value="1"/>
</dbReference>
<evidence type="ECO:0000313" key="5">
    <source>
        <dbReference type="Proteomes" id="UP000007115"/>
    </source>
</evidence>
<organism evidence="4 5">
    <name type="scientific">Hypocrea virens (strain Gv29-8 / FGSC 10586)</name>
    <name type="common">Gliocladium virens</name>
    <name type="synonym">Trichoderma virens</name>
    <dbReference type="NCBI Taxonomy" id="413071"/>
    <lineage>
        <taxon>Eukaryota</taxon>
        <taxon>Fungi</taxon>
        <taxon>Dikarya</taxon>
        <taxon>Ascomycota</taxon>
        <taxon>Pezizomycotina</taxon>
        <taxon>Sordariomycetes</taxon>
        <taxon>Hypocreomycetidae</taxon>
        <taxon>Hypocreales</taxon>
        <taxon>Hypocreaceae</taxon>
        <taxon>Trichoderma</taxon>
    </lineage>
</organism>
<dbReference type="Pfam" id="PF25000">
    <property type="entry name" value="DUF7779"/>
    <property type="match status" value="1"/>
</dbReference>
<evidence type="ECO:0000256" key="1">
    <source>
        <dbReference type="SAM" id="MobiDB-lite"/>
    </source>
</evidence>
<dbReference type="InterPro" id="IPR011990">
    <property type="entry name" value="TPR-like_helical_dom_sf"/>
</dbReference>
<dbReference type="Proteomes" id="UP000007115">
    <property type="component" value="Unassembled WGS sequence"/>
</dbReference>
<dbReference type="PANTHER" id="PTHR35205:SF1">
    <property type="entry name" value="ZU5 DOMAIN-CONTAINING PROTEIN"/>
    <property type="match status" value="1"/>
</dbReference>
<gene>
    <name evidence="4" type="ORF">TRIVIDRAFT_221152</name>
</gene>
<feature type="compositionally biased region" description="Low complexity" evidence="1">
    <location>
        <begin position="9"/>
        <end position="22"/>
    </location>
</feature>
<dbReference type="InterPro" id="IPR056681">
    <property type="entry name" value="DUF7779"/>
</dbReference>
<reference evidence="4 5" key="1">
    <citation type="journal article" date="2011" name="Genome Biol.">
        <title>Comparative genome sequence analysis underscores mycoparasitism as the ancestral life style of Trichoderma.</title>
        <authorList>
            <person name="Kubicek C.P."/>
            <person name="Herrera-Estrella A."/>
            <person name="Seidl-Seiboth V."/>
            <person name="Martinez D.A."/>
            <person name="Druzhinina I.S."/>
            <person name="Thon M."/>
            <person name="Zeilinger S."/>
            <person name="Casas-Flores S."/>
            <person name="Horwitz B.A."/>
            <person name="Mukherjee P.K."/>
            <person name="Mukherjee M."/>
            <person name="Kredics L."/>
            <person name="Alcaraz L.D."/>
            <person name="Aerts A."/>
            <person name="Antal Z."/>
            <person name="Atanasova L."/>
            <person name="Cervantes-Badillo M.G."/>
            <person name="Challacombe J."/>
            <person name="Chertkov O."/>
            <person name="McCluskey K."/>
            <person name="Coulpier F."/>
            <person name="Deshpande N."/>
            <person name="von Doehren H."/>
            <person name="Ebbole D.J."/>
            <person name="Esquivel-Naranjo E.U."/>
            <person name="Fekete E."/>
            <person name="Flipphi M."/>
            <person name="Glaser F."/>
            <person name="Gomez-Rodriguez E.Y."/>
            <person name="Gruber S."/>
            <person name="Han C."/>
            <person name="Henrissat B."/>
            <person name="Hermosa R."/>
            <person name="Hernandez-Onate M."/>
            <person name="Karaffa L."/>
            <person name="Kosti I."/>
            <person name="Le Crom S."/>
            <person name="Lindquist E."/>
            <person name="Lucas S."/>
            <person name="Luebeck M."/>
            <person name="Luebeck P.S."/>
            <person name="Margeot A."/>
            <person name="Metz B."/>
            <person name="Misra M."/>
            <person name="Nevalainen H."/>
            <person name="Omann M."/>
            <person name="Packer N."/>
            <person name="Perrone G."/>
            <person name="Uresti-Rivera E.E."/>
            <person name="Salamov A."/>
            <person name="Schmoll M."/>
            <person name="Seiboth B."/>
            <person name="Shapiro H."/>
            <person name="Sukno S."/>
            <person name="Tamayo-Ramos J.A."/>
            <person name="Tisch D."/>
            <person name="Wiest A."/>
            <person name="Wilkinson H.H."/>
            <person name="Zhang M."/>
            <person name="Coutinho P.M."/>
            <person name="Kenerley C.M."/>
            <person name="Monte E."/>
            <person name="Baker S.E."/>
            <person name="Grigoriev I.V."/>
        </authorList>
    </citation>
    <scope>NUCLEOTIDE SEQUENCE [LARGE SCALE GENOMIC DNA]</scope>
    <source>
        <strain evidence="5">Gv29-8 / FGSC 10586</strain>
    </source>
</reference>
<dbReference type="VEuPathDB" id="FungiDB:TRIVIDRAFT_221152"/>
<accession>G9MPV2</accession>
<dbReference type="OMA" id="RENINWN"/>
<feature type="domain" description="DUF7779" evidence="3">
    <location>
        <begin position="279"/>
        <end position="370"/>
    </location>
</feature>
<feature type="region of interest" description="Disordered" evidence="1">
    <location>
        <begin position="1"/>
        <end position="22"/>
    </location>
</feature>
<dbReference type="RefSeq" id="XP_013958103.1">
    <property type="nucleotide sequence ID" value="XM_014102628.1"/>
</dbReference>
<name>G9MPV2_HYPVG</name>
<dbReference type="Gene3D" id="1.25.40.10">
    <property type="entry name" value="Tetratricopeptide repeat domain"/>
    <property type="match status" value="1"/>
</dbReference>
<dbReference type="InterPro" id="IPR027417">
    <property type="entry name" value="P-loop_NTPase"/>
</dbReference>
<dbReference type="InParanoid" id="G9MPV2"/>
<dbReference type="EMBL" id="ABDF02000005">
    <property type="protein sequence ID" value="EHK23902.1"/>
    <property type="molecule type" value="Genomic_DNA"/>
</dbReference>
<evidence type="ECO:0000259" key="2">
    <source>
        <dbReference type="Pfam" id="PF00931"/>
    </source>
</evidence>
<dbReference type="eggNOG" id="ENOG502RUFM">
    <property type="taxonomic scope" value="Eukaryota"/>
</dbReference>
<keyword evidence="5" id="KW-1185">Reference proteome</keyword>
<feature type="domain" description="NB-ARC" evidence="2">
    <location>
        <begin position="42"/>
        <end position="148"/>
    </location>
</feature>
<dbReference type="Pfam" id="PF00931">
    <property type="entry name" value="NB-ARC"/>
    <property type="match status" value="1"/>
</dbReference>
<dbReference type="InterPro" id="IPR002182">
    <property type="entry name" value="NB-ARC"/>
</dbReference>
<proteinExistence type="predicted"/>
<dbReference type="GeneID" id="25791531"/>
<dbReference type="SUPFAM" id="SSF48452">
    <property type="entry name" value="TPR-like"/>
    <property type="match status" value="1"/>
</dbReference>
<dbReference type="Gene3D" id="3.40.50.300">
    <property type="entry name" value="P-loop containing nucleotide triphosphate hydrolases"/>
    <property type="match status" value="1"/>
</dbReference>
<comment type="caution">
    <text evidence="4">The sequence shown here is derived from an EMBL/GenBank/DDBJ whole genome shotgun (WGS) entry which is preliminary data.</text>
</comment>
<evidence type="ECO:0000313" key="4">
    <source>
        <dbReference type="EMBL" id="EHK23902.1"/>
    </source>
</evidence>
<evidence type="ECO:0000259" key="3">
    <source>
        <dbReference type="Pfam" id="PF25000"/>
    </source>
</evidence>
<dbReference type="GO" id="GO:0043531">
    <property type="term" value="F:ADP binding"/>
    <property type="evidence" value="ECO:0007669"/>
    <property type="project" value="InterPro"/>
</dbReference>
<dbReference type="HOGENOM" id="CLU_000288_125_7_1"/>
<sequence>MDMYPPETSSLYSDTSSDSSDFDPVIMLPPQNTKFVGRERILQKIERWFRKRREPDETNILALYGMGGNGKSQIALEYAHRYRKQYGIILWISSETERSANQSIREAAARLKLCDVLQTDSFQNKTAVRKKLGQSDTPWLLIFDNVYDVLLPHDFLPYEGSGSIIYTSVFRHHGFNYVPYAIRVPVFPETEAIGCLLDHISLDKTVELNNISAAKLNQFLGGHPLAIVRVATFIRSCKLPIEQCARLVELTWEKSRDTLLIGECGGYLKDMQKVWGIPFEKLSETPRAIALLGMLSYLTAEEVPEALLAPEIAKSERLSDTLFWPYDIELRLAEAPLLEWALIERDPERQSLSLHRLVQKEFQHFLSNSQRQLAFDQVTFCLHQAFPKQDKGQYMHENWEQAEPLVDHIVTLNRHYVDTSTFCRLKPSLNYIRLLSNCAWFLFEKGLYSKAQEILVGGIDACERSRILKLVEVEVIYAHMLNTSAILDGIRCSFDSQIEKLHKVREIRMSKLPEDDEEISGVLNNLSLAYESNMQFDKALEYREQSLEVCLKHAESKSRETKIKKRLLTLARILVATNKLEEAQILFPGLLEYFKNIESWLLIGHLSIVWGNYYFAKEDFQSGHEKFSHALKQYEEIGKVKYHPEAVACLYKLGRVAFAEKNMKDAM</sequence>
<protein>
    <submittedName>
        <fullName evidence="4">Uncharacterized protein</fullName>
    </submittedName>
</protein>
<dbReference type="PANTHER" id="PTHR35205">
    <property type="entry name" value="NB-ARC AND TPR DOMAIN PROTEIN"/>
    <property type="match status" value="1"/>
</dbReference>
<dbReference type="OrthoDB" id="4748888at2759"/>